<evidence type="ECO:0000313" key="3">
    <source>
        <dbReference type="EMBL" id="TNV87084.1"/>
    </source>
</evidence>
<evidence type="ECO:0000256" key="2">
    <source>
        <dbReference type="SAM" id="SignalP"/>
    </source>
</evidence>
<feature type="transmembrane region" description="Helical" evidence="1">
    <location>
        <begin position="30"/>
        <end position="52"/>
    </location>
</feature>
<keyword evidence="1" id="KW-1133">Transmembrane helix</keyword>
<keyword evidence="1" id="KW-0812">Transmembrane</keyword>
<evidence type="ECO:0000313" key="4">
    <source>
        <dbReference type="Proteomes" id="UP000785679"/>
    </source>
</evidence>
<organism evidence="3 4">
    <name type="scientific">Halteria grandinella</name>
    <dbReference type="NCBI Taxonomy" id="5974"/>
    <lineage>
        <taxon>Eukaryota</taxon>
        <taxon>Sar</taxon>
        <taxon>Alveolata</taxon>
        <taxon>Ciliophora</taxon>
        <taxon>Intramacronucleata</taxon>
        <taxon>Spirotrichea</taxon>
        <taxon>Stichotrichia</taxon>
        <taxon>Sporadotrichida</taxon>
        <taxon>Halteriidae</taxon>
        <taxon>Halteria</taxon>
    </lineage>
</organism>
<gene>
    <name evidence="3" type="ORF">FGO68_gene13712</name>
</gene>
<reference evidence="3" key="1">
    <citation type="submission" date="2019-06" db="EMBL/GenBank/DDBJ databases">
        <authorList>
            <person name="Zheng W."/>
        </authorList>
    </citation>
    <scope>NUCLEOTIDE SEQUENCE</scope>
    <source>
        <strain evidence="3">QDHG01</strain>
    </source>
</reference>
<keyword evidence="4" id="KW-1185">Reference proteome</keyword>
<dbReference type="EMBL" id="RRYP01000639">
    <property type="protein sequence ID" value="TNV87084.1"/>
    <property type="molecule type" value="Genomic_DNA"/>
</dbReference>
<sequence>MVTYYLIFMLLLTDITSDYDVRVAIGMIELAIIGLCVLSNIFKAALAGINELRRRRAQKRKRELLQLFSRAPKAAIKYTDQTKLENSDIPSASQDPRIIPIKQKKIIRLIMPTQIQVKVPASVTREIVRKISNDTTISDEYSEEMFQTPLQAYQIALQRVNVSQIWEQSEIESERQKQSIWKNT</sequence>
<comment type="caution">
    <text evidence="3">The sequence shown here is derived from an EMBL/GenBank/DDBJ whole genome shotgun (WGS) entry which is preliminary data.</text>
</comment>
<dbReference type="Proteomes" id="UP000785679">
    <property type="component" value="Unassembled WGS sequence"/>
</dbReference>
<feature type="chain" id="PRO_5035199376" description="ATP synthase protein MI25" evidence="2">
    <location>
        <begin position="18"/>
        <end position="184"/>
    </location>
</feature>
<keyword evidence="2" id="KW-0732">Signal</keyword>
<keyword evidence="1" id="KW-0472">Membrane</keyword>
<name>A0A8J8P6Z6_HALGN</name>
<accession>A0A8J8P6Z6</accession>
<evidence type="ECO:0000256" key="1">
    <source>
        <dbReference type="SAM" id="Phobius"/>
    </source>
</evidence>
<dbReference type="AlphaFoldDB" id="A0A8J8P6Z6"/>
<protein>
    <recommendedName>
        <fullName evidence="5">ATP synthase protein MI25</fullName>
    </recommendedName>
</protein>
<evidence type="ECO:0008006" key="5">
    <source>
        <dbReference type="Google" id="ProtNLM"/>
    </source>
</evidence>
<proteinExistence type="predicted"/>
<feature type="signal peptide" evidence="2">
    <location>
        <begin position="1"/>
        <end position="17"/>
    </location>
</feature>